<accession>A0ABN2VGI7</accession>
<proteinExistence type="predicted"/>
<gene>
    <name evidence="2" type="ORF">GCM10009839_86300</name>
</gene>
<name>A0ABN2VGI7_9ACTN</name>
<feature type="region of interest" description="Disordered" evidence="1">
    <location>
        <begin position="148"/>
        <end position="171"/>
    </location>
</feature>
<dbReference type="EMBL" id="BAAAQN010000084">
    <property type="protein sequence ID" value="GAA2061923.1"/>
    <property type="molecule type" value="Genomic_DNA"/>
</dbReference>
<evidence type="ECO:0008006" key="4">
    <source>
        <dbReference type="Google" id="ProtNLM"/>
    </source>
</evidence>
<dbReference type="Proteomes" id="UP001500751">
    <property type="component" value="Unassembled WGS sequence"/>
</dbReference>
<evidence type="ECO:0000313" key="3">
    <source>
        <dbReference type="Proteomes" id="UP001500751"/>
    </source>
</evidence>
<comment type="caution">
    <text evidence="2">The sequence shown here is derived from an EMBL/GenBank/DDBJ whole genome shotgun (WGS) entry which is preliminary data.</text>
</comment>
<protein>
    <recommendedName>
        <fullName evidence="4">IrrE N-terminal-like domain-containing protein</fullName>
    </recommendedName>
</protein>
<organism evidence="2 3">
    <name type="scientific">Catenulispora yoronensis</name>
    <dbReference type="NCBI Taxonomy" id="450799"/>
    <lineage>
        <taxon>Bacteria</taxon>
        <taxon>Bacillati</taxon>
        <taxon>Actinomycetota</taxon>
        <taxon>Actinomycetes</taxon>
        <taxon>Catenulisporales</taxon>
        <taxon>Catenulisporaceae</taxon>
        <taxon>Catenulispora</taxon>
    </lineage>
</organism>
<evidence type="ECO:0000313" key="2">
    <source>
        <dbReference type="EMBL" id="GAA2061923.1"/>
    </source>
</evidence>
<keyword evidence="3" id="KW-1185">Reference proteome</keyword>
<sequence length="171" mass="19130">MGMGSGRTELWRRCRAVVDRLDLPDPFDAEDFIGMLARERGRPIELIPLPFRPDRPCGLLVTTLRADVIIYSNDTTAMHRQHILLHEAAHLLRGHDAGPESATGSHTLLPNLSPALIKSVLGRTVYSEPQEREAELIASLIHHRAAQDRSSLARGRGRRPRLFPRSAPREA</sequence>
<reference evidence="2 3" key="1">
    <citation type="journal article" date="2019" name="Int. J. Syst. Evol. Microbiol.">
        <title>The Global Catalogue of Microorganisms (GCM) 10K type strain sequencing project: providing services to taxonomists for standard genome sequencing and annotation.</title>
        <authorList>
            <consortium name="The Broad Institute Genomics Platform"/>
            <consortium name="The Broad Institute Genome Sequencing Center for Infectious Disease"/>
            <person name="Wu L."/>
            <person name="Ma J."/>
        </authorList>
    </citation>
    <scope>NUCLEOTIDE SEQUENCE [LARGE SCALE GENOMIC DNA]</scope>
    <source>
        <strain evidence="2 3">JCM 16014</strain>
    </source>
</reference>
<evidence type="ECO:0000256" key="1">
    <source>
        <dbReference type="SAM" id="MobiDB-lite"/>
    </source>
</evidence>